<dbReference type="EMBL" id="CP060394">
    <property type="protein sequence ID" value="QNI34999.1"/>
    <property type="molecule type" value="Genomic_DNA"/>
</dbReference>
<accession>A0A7G8BR29</accession>
<keyword evidence="6" id="KW-1185">Reference proteome</keyword>
<dbReference type="PANTHER" id="PTHR47572">
    <property type="entry name" value="LIPOPROTEIN-RELATED"/>
    <property type="match status" value="1"/>
</dbReference>
<dbReference type="AlphaFoldDB" id="A0A7G8BR29"/>
<dbReference type="InterPro" id="IPR013658">
    <property type="entry name" value="SGL"/>
</dbReference>
<evidence type="ECO:0000259" key="4">
    <source>
        <dbReference type="Pfam" id="PF08450"/>
    </source>
</evidence>
<feature type="domain" description="SMP-30/Gluconolactonase/LRE-like region" evidence="4">
    <location>
        <begin position="77"/>
        <end position="323"/>
    </location>
</feature>
<dbReference type="InterPro" id="IPR051262">
    <property type="entry name" value="SMP-30/CGR1_Lactonase"/>
</dbReference>
<feature type="active site" description="Proton donor/acceptor" evidence="2">
    <location>
        <position position="268"/>
    </location>
</feature>
<proteinExistence type="predicted"/>
<feature type="binding site" evidence="3">
    <location>
        <position position="217"/>
    </location>
    <ligand>
        <name>a divalent metal cation</name>
        <dbReference type="ChEBI" id="CHEBI:60240"/>
    </ligand>
</feature>
<evidence type="ECO:0000256" key="1">
    <source>
        <dbReference type="ARBA" id="ARBA00022801"/>
    </source>
</evidence>
<dbReference type="KEGG" id="adin:H7849_14590"/>
<evidence type="ECO:0000256" key="3">
    <source>
        <dbReference type="PIRSR" id="PIRSR605511-2"/>
    </source>
</evidence>
<feature type="binding site" evidence="3">
    <location>
        <position position="268"/>
    </location>
    <ligand>
        <name>a divalent metal cation</name>
        <dbReference type="ChEBI" id="CHEBI:60240"/>
    </ligand>
</feature>
<keyword evidence="3" id="KW-0862">Zinc</keyword>
<dbReference type="GO" id="GO:0046872">
    <property type="term" value="F:metal ion binding"/>
    <property type="evidence" value="ECO:0007669"/>
    <property type="project" value="UniProtKB-KW"/>
</dbReference>
<dbReference type="PANTHER" id="PTHR47572:SF4">
    <property type="entry name" value="LACTONASE DRP35"/>
    <property type="match status" value="1"/>
</dbReference>
<evidence type="ECO:0000313" key="5">
    <source>
        <dbReference type="EMBL" id="QNI34999.1"/>
    </source>
</evidence>
<dbReference type="InterPro" id="IPR005511">
    <property type="entry name" value="SMP-30"/>
</dbReference>
<comment type="cofactor">
    <cofactor evidence="3">
        <name>Zn(2+)</name>
        <dbReference type="ChEBI" id="CHEBI:29105"/>
    </cofactor>
    <text evidence="3">Binds 1 divalent metal cation per subunit.</text>
</comment>
<protein>
    <submittedName>
        <fullName evidence="5">SMP-30/gluconolactonase/LRE family protein</fullName>
    </submittedName>
</protein>
<evidence type="ECO:0000256" key="2">
    <source>
        <dbReference type="PIRSR" id="PIRSR605511-1"/>
    </source>
</evidence>
<reference evidence="5 6" key="1">
    <citation type="submission" date="2020-08" db="EMBL/GenBank/DDBJ databases">
        <title>Edaphobacter telluris sp. nov. and Acidobacterium dinghuensis sp. nov., two acidobacteria isolated from forest soil.</title>
        <authorList>
            <person name="Fu J."/>
            <person name="Qiu L."/>
        </authorList>
    </citation>
    <scope>NUCLEOTIDE SEQUENCE [LARGE SCALE GENOMIC DNA]</scope>
    <source>
        <strain evidence="5">4Y35</strain>
    </source>
</reference>
<sequence>MTNNHLFFRAKDSWFNIVTLKVAIAALTLLLFAGSAHRPGYGEANKAAFELHALTPEFWTLFDRKAQLTKLASGFGFTEGPVWDSSGYLWVSDETLNKIFKVNTSTGQKQEIISLGDPDGNTYDPQHRLLDCASVLRAIIRLSPDGKSYKIVADHYQGKRLNSPNDVVLGPDGAIYFTDPTSDLPRGQKQELPFKGVYRIALDGQIQLLTKDVEDPNGLAFSPDGTKLYVDDSTQRNIHVYDFHADGRLSNGRIFGTEPGGPKDGVPDGMKVDRNGNLYVVGPRGIWVWSPRGVHLGTIVVPEQPANLAWGDPDYSTLYITATTSVYKIGTLAHGFVPYLQAH</sequence>
<feature type="binding site" evidence="3">
    <location>
        <position position="165"/>
    </location>
    <ligand>
        <name>substrate</name>
    </ligand>
</feature>
<dbReference type="SUPFAM" id="SSF63829">
    <property type="entry name" value="Calcium-dependent phosphotriesterase"/>
    <property type="match status" value="1"/>
</dbReference>
<feature type="binding site" evidence="3">
    <location>
        <position position="79"/>
    </location>
    <ligand>
        <name>a divalent metal cation</name>
        <dbReference type="ChEBI" id="CHEBI:60240"/>
    </ligand>
</feature>
<gene>
    <name evidence="5" type="ORF">H7849_14590</name>
</gene>
<evidence type="ECO:0000313" key="6">
    <source>
        <dbReference type="Proteomes" id="UP000515312"/>
    </source>
</evidence>
<dbReference type="PRINTS" id="PR01790">
    <property type="entry name" value="SMP30FAMILY"/>
</dbReference>
<dbReference type="Pfam" id="PF08450">
    <property type="entry name" value="SGL"/>
    <property type="match status" value="1"/>
</dbReference>
<dbReference type="InterPro" id="IPR011042">
    <property type="entry name" value="6-blade_b-propeller_TolB-like"/>
</dbReference>
<keyword evidence="3" id="KW-0479">Metal-binding</keyword>
<keyword evidence="1" id="KW-0378">Hydrolase</keyword>
<dbReference type="Gene3D" id="2.120.10.30">
    <property type="entry name" value="TolB, C-terminal domain"/>
    <property type="match status" value="1"/>
</dbReference>
<feature type="binding site" evidence="3">
    <location>
        <position position="183"/>
    </location>
    <ligand>
        <name>substrate</name>
    </ligand>
</feature>
<dbReference type="Proteomes" id="UP000515312">
    <property type="component" value="Chromosome"/>
</dbReference>
<name>A0A7G8BR29_9BACT</name>
<dbReference type="GO" id="GO:0016787">
    <property type="term" value="F:hydrolase activity"/>
    <property type="evidence" value="ECO:0007669"/>
    <property type="project" value="UniProtKB-KW"/>
</dbReference>
<organism evidence="5 6">
    <name type="scientific">Alloacidobacterium dinghuense</name>
    <dbReference type="NCBI Taxonomy" id="2763107"/>
    <lineage>
        <taxon>Bacteria</taxon>
        <taxon>Pseudomonadati</taxon>
        <taxon>Acidobacteriota</taxon>
        <taxon>Terriglobia</taxon>
        <taxon>Terriglobales</taxon>
        <taxon>Acidobacteriaceae</taxon>
        <taxon>Alloacidobacterium</taxon>
    </lineage>
</organism>